<reference evidence="9" key="2">
    <citation type="journal article" date="2021" name="PeerJ">
        <title>Extensive microbial diversity within the chicken gut microbiome revealed by metagenomics and culture.</title>
        <authorList>
            <person name="Gilroy R."/>
            <person name="Ravi A."/>
            <person name="Getino M."/>
            <person name="Pursley I."/>
            <person name="Horton D.L."/>
            <person name="Alikhan N.F."/>
            <person name="Baker D."/>
            <person name="Gharbi K."/>
            <person name="Hall N."/>
            <person name="Watson M."/>
            <person name="Adriaenssens E.M."/>
            <person name="Foster-Nyarko E."/>
            <person name="Jarju S."/>
            <person name="Secka A."/>
            <person name="Antonio M."/>
            <person name="Oren A."/>
            <person name="Chaudhuri R.R."/>
            <person name="La Ragione R."/>
            <person name="Hildebrand F."/>
            <person name="Pallen M.J."/>
        </authorList>
    </citation>
    <scope>NUCLEOTIDE SEQUENCE</scope>
    <source>
        <strain evidence="9">ChiW25-3613</strain>
    </source>
</reference>
<keyword evidence="2 7" id="KW-0963">Cytoplasm</keyword>
<comment type="similarity">
    <text evidence="7">Belongs to the MraZ family.</text>
</comment>
<keyword evidence="4 7" id="KW-0805">Transcription regulation</keyword>
<evidence type="ECO:0000256" key="1">
    <source>
        <dbReference type="ARBA" id="ARBA00013860"/>
    </source>
</evidence>
<gene>
    <name evidence="7" type="primary">mraZ</name>
    <name evidence="9" type="ORF">IAB90_02690</name>
</gene>
<keyword evidence="5 7" id="KW-0238">DNA-binding</keyword>
<dbReference type="GO" id="GO:2000143">
    <property type="term" value="P:negative regulation of DNA-templated transcription initiation"/>
    <property type="evidence" value="ECO:0007669"/>
    <property type="project" value="TreeGrafter"/>
</dbReference>
<dbReference type="InterPro" id="IPR037914">
    <property type="entry name" value="SpoVT-AbrB_sf"/>
</dbReference>
<dbReference type="GO" id="GO:0003700">
    <property type="term" value="F:DNA-binding transcription factor activity"/>
    <property type="evidence" value="ECO:0007669"/>
    <property type="project" value="UniProtKB-UniRule"/>
</dbReference>
<dbReference type="CDD" id="cd16320">
    <property type="entry name" value="MraZ_N"/>
    <property type="match status" value="1"/>
</dbReference>
<feature type="domain" description="SpoVT-AbrB" evidence="8">
    <location>
        <begin position="7"/>
        <end position="49"/>
    </location>
</feature>
<dbReference type="PANTHER" id="PTHR34701:SF1">
    <property type="entry name" value="TRANSCRIPTIONAL REGULATOR MRAZ"/>
    <property type="match status" value="1"/>
</dbReference>
<evidence type="ECO:0000256" key="5">
    <source>
        <dbReference type="ARBA" id="ARBA00023125"/>
    </source>
</evidence>
<protein>
    <recommendedName>
        <fullName evidence="1 7">Transcriptional regulator MraZ</fullName>
    </recommendedName>
</protein>
<dbReference type="PROSITE" id="PS51740">
    <property type="entry name" value="SPOVT_ABRB"/>
    <property type="match status" value="2"/>
</dbReference>
<reference evidence="9" key="1">
    <citation type="submission" date="2020-10" db="EMBL/GenBank/DDBJ databases">
        <authorList>
            <person name="Gilroy R."/>
        </authorList>
    </citation>
    <scope>NUCLEOTIDE SEQUENCE</scope>
    <source>
        <strain evidence="9">ChiW25-3613</strain>
    </source>
</reference>
<dbReference type="GO" id="GO:0005737">
    <property type="term" value="C:cytoplasm"/>
    <property type="evidence" value="ECO:0007669"/>
    <property type="project" value="UniProtKB-UniRule"/>
</dbReference>
<dbReference type="HAMAP" id="MF_01008">
    <property type="entry name" value="MraZ"/>
    <property type="match status" value="1"/>
</dbReference>
<dbReference type="InterPro" id="IPR035644">
    <property type="entry name" value="MraZ_C"/>
</dbReference>
<dbReference type="Pfam" id="PF02381">
    <property type="entry name" value="MraZ"/>
    <property type="match status" value="2"/>
</dbReference>
<evidence type="ECO:0000256" key="2">
    <source>
        <dbReference type="ARBA" id="ARBA00022490"/>
    </source>
</evidence>
<keyword evidence="6 7" id="KW-0804">Transcription</keyword>
<organism evidence="9 10">
    <name type="scientific">Candidatus Coproplasma stercoripullorum</name>
    <dbReference type="NCBI Taxonomy" id="2840751"/>
    <lineage>
        <taxon>Bacteria</taxon>
        <taxon>Bacillati</taxon>
        <taxon>Bacillota</taxon>
        <taxon>Clostridia</taxon>
        <taxon>Eubacteriales</taxon>
        <taxon>Candidatus Coproplasma</taxon>
    </lineage>
</organism>
<evidence type="ECO:0000256" key="3">
    <source>
        <dbReference type="ARBA" id="ARBA00022737"/>
    </source>
</evidence>
<evidence type="ECO:0000256" key="6">
    <source>
        <dbReference type="ARBA" id="ARBA00023163"/>
    </source>
</evidence>
<dbReference type="InterPro" id="IPR020603">
    <property type="entry name" value="MraZ_dom"/>
</dbReference>
<evidence type="ECO:0000313" key="9">
    <source>
        <dbReference type="EMBL" id="HIR39267.1"/>
    </source>
</evidence>
<dbReference type="SUPFAM" id="SSF89447">
    <property type="entry name" value="AbrB/MazE/MraZ-like"/>
    <property type="match status" value="1"/>
</dbReference>
<dbReference type="InterPro" id="IPR035642">
    <property type="entry name" value="MraZ_N"/>
</dbReference>
<feature type="domain" description="SpoVT-AbrB" evidence="8">
    <location>
        <begin position="78"/>
        <end position="121"/>
    </location>
</feature>
<comment type="subcellular location">
    <subcellularLocation>
        <location evidence="7">Cytoplasm</location>
        <location evidence="7">Nucleoid</location>
    </subcellularLocation>
</comment>
<evidence type="ECO:0000256" key="4">
    <source>
        <dbReference type="ARBA" id="ARBA00023015"/>
    </source>
</evidence>
<dbReference type="CDD" id="cd16321">
    <property type="entry name" value="MraZ_C"/>
    <property type="match status" value="1"/>
</dbReference>
<proteinExistence type="inferred from homology"/>
<name>A0A9D1AFL0_9FIRM</name>
<comment type="subunit">
    <text evidence="7">Forms oligomers.</text>
</comment>
<keyword evidence="3" id="KW-0677">Repeat</keyword>
<dbReference type="GO" id="GO:0000976">
    <property type="term" value="F:transcription cis-regulatory region binding"/>
    <property type="evidence" value="ECO:0007669"/>
    <property type="project" value="TreeGrafter"/>
</dbReference>
<dbReference type="InterPro" id="IPR007159">
    <property type="entry name" value="SpoVT-AbrB_dom"/>
</dbReference>
<dbReference type="GO" id="GO:0009295">
    <property type="term" value="C:nucleoid"/>
    <property type="evidence" value="ECO:0007669"/>
    <property type="project" value="UniProtKB-SubCell"/>
</dbReference>
<dbReference type="Gene3D" id="3.40.1550.20">
    <property type="entry name" value="Transcriptional regulator MraZ domain"/>
    <property type="match status" value="1"/>
</dbReference>
<dbReference type="InterPro" id="IPR038619">
    <property type="entry name" value="MraZ_sf"/>
</dbReference>
<comment type="caution">
    <text evidence="9">The sequence shown here is derived from an EMBL/GenBank/DDBJ whole genome shotgun (WGS) entry which is preliminary data.</text>
</comment>
<evidence type="ECO:0000259" key="8">
    <source>
        <dbReference type="PROSITE" id="PS51740"/>
    </source>
</evidence>
<evidence type="ECO:0000256" key="7">
    <source>
        <dbReference type="HAMAP-Rule" id="MF_01008"/>
    </source>
</evidence>
<sequence>MFFLTGEYNHQLDAKNRIRIPAKLKKELGDNYYFAKGTDGCIFIFPEEIAKEQFAKINEEKMSDAEKRRGIRSFTKSFAAAEEDNQGRVVLPANLREFAHIKKDVVFCGVGNRAELWAKEVYDEYFADDDENYNEYFDSLGI</sequence>
<dbReference type="InterPro" id="IPR003444">
    <property type="entry name" value="MraZ"/>
</dbReference>
<dbReference type="AlphaFoldDB" id="A0A9D1AFL0"/>
<dbReference type="Proteomes" id="UP000824179">
    <property type="component" value="Unassembled WGS sequence"/>
</dbReference>
<dbReference type="PANTHER" id="PTHR34701">
    <property type="entry name" value="TRANSCRIPTIONAL REGULATOR MRAZ"/>
    <property type="match status" value="1"/>
</dbReference>
<evidence type="ECO:0000313" key="10">
    <source>
        <dbReference type="Proteomes" id="UP000824179"/>
    </source>
</evidence>
<dbReference type="EMBL" id="DVHB01000049">
    <property type="protein sequence ID" value="HIR39267.1"/>
    <property type="molecule type" value="Genomic_DNA"/>
</dbReference>
<accession>A0A9D1AFL0</accession>